<accession>A0AA35WA16</accession>
<organism evidence="1 2">
    <name type="scientific">Geodia barretti</name>
    <name type="common">Barrett's horny sponge</name>
    <dbReference type="NCBI Taxonomy" id="519541"/>
    <lineage>
        <taxon>Eukaryota</taxon>
        <taxon>Metazoa</taxon>
        <taxon>Porifera</taxon>
        <taxon>Demospongiae</taxon>
        <taxon>Heteroscleromorpha</taxon>
        <taxon>Tetractinellida</taxon>
        <taxon>Astrophorina</taxon>
        <taxon>Geodiidae</taxon>
        <taxon>Geodia</taxon>
    </lineage>
</organism>
<dbReference type="Proteomes" id="UP001174909">
    <property type="component" value="Unassembled WGS sequence"/>
</dbReference>
<protein>
    <submittedName>
        <fullName evidence="1">Uncharacterized protein</fullName>
    </submittedName>
</protein>
<evidence type="ECO:0000313" key="1">
    <source>
        <dbReference type="EMBL" id="CAI8013673.1"/>
    </source>
</evidence>
<proteinExistence type="predicted"/>
<gene>
    <name evidence="1" type="ORF">GBAR_LOCUS8628</name>
</gene>
<dbReference type="EMBL" id="CASHTH010001284">
    <property type="protein sequence ID" value="CAI8013673.1"/>
    <property type="molecule type" value="Genomic_DNA"/>
</dbReference>
<comment type="caution">
    <text evidence="1">The sequence shown here is derived from an EMBL/GenBank/DDBJ whole genome shotgun (WGS) entry which is preliminary data.</text>
</comment>
<dbReference type="AlphaFoldDB" id="A0AA35WA16"/>
<keyword evidence="2" id="KW-1185">Reference proteome</keyword>
<sequence length="162" mass="18474">MATVGGDQVWMWKKPLPPSEATLRKVFENTSDLCGLCVRLSIPRDKRDVDSAVEYYVQSTDPMKIRKMIYWLDRIGDTSLADSVMEYAELPAGMATIETPSQLYMYKLYDGGDWFIGYTRVCNLQTTSKAIITCLYDDKALTNEIAQKLSKRPLFNAHPRES</sequence>
<evidence type="ECO:0000313" key="2">
    <source>
        <dbReference type="Proteomes" id="UP001174909"/>
    </source>
</evidence>
<reference evidence="1" key="1">
    <citation type="submission" date="2023-03" db="EMBL/GenBank/DDBJ databases">
        <authorList>
            <person name="Steffen K."/>
            <person name="Cardenas P."/>
        </authorList>
    </citation>
    <scope>NUCLEOTIDE SEQUENCE</scope>
</reference>
<name>A0AA35WA16_GEOBA</name>